<gene>
    <name evidence="2" type="ORF">IOE58_01030</name>
</gene>
<comment type="caution">
    <text evidence="2">The sequence shown here is derived from an EMBL/GenBank/DDBJ whole genome shotgun (WGS) entry which is preliminary data.</text>
</comment>
<keyword evidence="3" id="KW-1185">Reference proteome</keyword>
<feature type="compositionally biased region" description="Basic and acidic residues" evidence="1">
    <location>
        <begin position="1"/>
        <end position="16"/>
    </location>
</feature>
<dbReference type="RefSeq" id="WP_193864575.1">
    <property type="nucleotide sequence ID" value="NZ_JADEYR010000001.1"/>
</dbReference>
<protein>
    <submittedName>
        <fullName evidence="2">Uncharacterized protein</fullName>
    </submittedName>
</protein>
<reference evidence="2 3" key="1">
    <citation type="submission" date="2020-10" db="EMBL/GenBank/DDBJ databases">
        <title>Draft genome and description of Brachybacterium epidermidis sp nov.</title>
        <authorList>
            <person name="Boxberger M."/>
            <person name="La Scola B."/>
        </authorList>
    </citation>
    <scope>NUCLEOTIDE SEQUENCE [LARGE SCALE GENOMIC DNA]</scope>
    <source>
        <strain evidence="2 3">Marseille-Q2903</strain>
    </source>
</reference>
<dbReference type="Proteomes" id="UP000644727">
    <property type="component" value="Unassembled WGS sequence"/>
</dbReference>
<evidence type="ECO:0000313" key="2">
    <source>
        <dbReference type="EMBL" id="MBE9402844.1"/>
    </source>
</evidence>
<dbReference type="EMBL" id="JADEYR010000001">
    <property type="protein sequence ID" value="MBE9402844.1"/>
    <property type="molecule type" value="Genomic_DNA"/>
</dbReference>
<accession>A0ABR9VXD0</accession>
<organism evidence="2 3">
    <name type="scientific">Brachybacterium epidermidis</name>
    <dbReference type="NCBI Taxonomy" id="2781983"/>
    <lineage>
        <taxon>Bacteria</taxon>
        <taxon>Bacillati</taxon>
        <taxon>Actinomycetota</taxon>
        <taxon>Actinomycetes</taxon>
        <taxon>Micrococcales</taxon>
        <taxon>Dermabacteraceae</taxon>
        <taxon>Brachybacterium</taxon>
    </lineage>
</organism>
<evidence type="ECO:0000256" key="1">
    <source>
        <dbReference type="SAM" id="MobiDB-lite"/>
    </source>
</evidence>
<name>A0ABR9VXD0_9MICO</name>
<sequence>MTTADRPDPDLPRDPDQPSPDGPGPDGADRPGSDIDAEFARLTQGLGLDDAPLTVDDVLAEPAAQDEDTEPAIAVVATSVAAATALAGAIRLGREARTDGTDIPADSRVLDTDTGAIAAGELQEADAHALAAITSTALQRNGLVLFWRRGDRMTATRYRNGERGDDVSPALVLGAVSDVVEQLLLGAVTLAELGKGIDPAAISRTQALQWIASGRKRR</sequence>
<evidence type="ECO:0000313" key="3">
    <source>
        <dbReference type="Proteomes" id="UP000644727"/>
    </source>
</evidence>
<feature type="region of interest" description="Disordered" evidence="1">
    <location>
        <begin position="1"/>
        <end position="35"/>
    </location>
</feature>
<proteinExistence type="predicted"/>